<evidence type="ECO:0000256" key="2">
    <source>
        <dbReference type="ARBA" id="ARBA00022676"/>
    </source>
</evidence>
<sequence length="495" mass="57315">MPKVTVLLTSYNHGAFIDAAIRSVMNQTFTDWEFLIVDDCSQDDSWERICRYQDPRIHAVRNEVRMGPEHAFRVMDEKATGEYVAVFHSDDMWRPEKLERQVAFLDEHAEIGAVFTGVDIIDETGEVRSPEIQDTYTNCFATKNRTRYEWLNTFFYKGNALCHPSVLIRRQLYRTCGLFLDGLAQGPDLCKWIRLCKTQEIYIMPEKLTCYRVLSGEKNTSANTIKNQRRSYLELMFIYRPYFELTMDDLLRVFPQAQRYVTPAGAEPRFAAARIFLEEGSTDSLKLLALEVLFDLLNDPAAAENLKNFYGYGFPQYVEETRANNVFHILSQADGKLSKNETIFYWRGTTFLPENSVSAAYELSPDGMFELDAELDGSPMDALRIDLCQWHSAIAKVVCLKCDGREYTEQLQSGAQWSGKVDVFACMRPQYFLFFETPLSVRKVHLKAYLGQDLQAALERWDAFVPERDLELEQAQARAEEQAQKKKRGWPWNRN</sequence>
<dbReference type="EMBL" id="JBBMFA010000071">
    <property type="protein sequence ID" value="MEQ2519871.1"/>
    <property type="molecule type" value="Genomic_DNA"/>
</dbReference>
<dbReference type="SUPFAM" id="SSF53448">
    <property type="entry name" value="Nucleotide-diphospho-sugar transferases"/>
    <property type="match status" value="1"/>
</dbReference>
<comment type="similarity">
    <text evidence="1">Belongs to the glycosyltransferase 2 family.</text>
</comment>
<dbReference type="Gene3D" id="3.90.550.10">
    <property type="entry name" value="Spore Coat Polysaccharide Biosynthesis Protein SpsA, Chain A"/>
    <property type="match status" value="1"/>
</dbReference>
<protein>
    <submittedName>
        <fullName evidence="5">Glycosyltransferase</fullName>
        <ecNumber evidence="5">2.4.-.-</ecNumber>
    </submittedName>
</protein>
<keyword evidence="6" id="KW-1185">Reference proteome</keyword>
<dbReference type="RefSeq" id="WP_349215304.1">
    <property type="nucleotide sequence ID" value="NZ_JBBMFA010000071.1"/>
</dbReference>
<keyword evidence="2 5" id="KW-0328">Glycosyltransferase</keyword>
<comment type="caution">
    <text evidence="5">The sequence shown here is derived from an EMBL/GenBank/DDBJ whole genome shotgun (WGS) entry which is preliminary data.</text>
</comment>
<accession>A0ABV1GDP2</accession>
<dbReference type="EC" id="2.4.-.-" evidence="5"/>
<feature type="domain" description="Glycosyltransferase 2-like" evidence="4">
    <location>
        <begin position="5"/>
        <end position="167"/>
    </location>
</feature>
<evidence type="ECO:0000259" key="4">
    <source>
        <dbReference type="Pfam" id="PF00535"/>
    </source>
</evidence>
<dbReference type="Pfam" id="PF00535">
    <property type="entry name" value="Glycos_transf_2"/>
    <property type="match status" value="1"/>
</dbReference>
<dbReference type="PANTHER" id="PTHR43685:SF5">
    <property type="entry name" value="GLYCOSYLTRANSFERASE EPSE-RELATED"/>
    <property type="match status" value="1"/>
</dbReference>
<evidence type="ECO:0000313" key="5">
    <source>
        <dbReference type="EMBL" id="MEQ2519871.1"/>
    </source>
</evidence>
<proteinExistence type="inferred from homology"/>
<reference evidence="5 6" key="1">
    <citation type="submission" date="2024-03" db="EMBL/GenBank/DDBJ databases">
        <title>Human intestinal bacterial collection.</title>
        <authorList>
            <person name="Pauvert C."/>
            <person name="Hitch T.C.A."/>
            <person name="Clavel T."/>
        </authorList>
    </citation>
    <scope>NUCLEOTIDE SEQUENCE [LARGE SCALE GENOMIC DNA]</scope>
    <source>
        <strain evidence="5 6">CLA-JM-H11</strain>
    </source>
</reference>
<dbReference type="GO" id="GO:0016757">
    <property type="term" value="F:glycosyltransferase activity"/>
    <property type="evidence" value="ECO:0007669"/>
    <property type="project" value="UniProtKB-KW"/>
</dbReference>
<keyword evidence="3 5" id="KW-0808">Transferase</keyword>
<dbReference type="Proteomes" id="UP001477672">
    <property type="component" value="Unassembled WGS sequence"/>
</dbReference>
<evidence type="ECO:0000256" key="1">
    <source>
        <dbReference type="ARBA" id="ARBA00006739"/>
    </source>
</evidence>
<name>A0ABV1GDP2_9FIRM</name>
<evidence type="ECO:0000313" key="6">
    <source>
        <dbReference type="Proteomes" id="UP001477672"/>
    </source>
</evidence>
<dbReference type="InterPro" id="IPR050834">
    <property type="entry name" value="Glycosyltransf_2"/>
</dbReference>
<gene>
    <name evidence="5" type="ORF">WMO24_05410</name>
</gene>
<evidence type="ECO:0000256" key="3">
    <source>
        <dbReference type="ARBA" id="ARBA00022679"/>
    </source>
</evidence>
<dbReference type="PANTHER" id="PTHR43685">
    <property type="entry name" value="GLYCOSYLTRANSFERASE"/>
    <property type="match status" value="1"/>
</dbReference>
<organism evidence="5 6">
    <name type="scientific">Ruthenibacterium intestinale</name>
    <dbReference type="NCBI Taxonomy" id="3133163"/>
    <lineage>
        <taxon>Bacteria</taxon>
        <taxon>Bacillati</taxon>
        <taxon>Bacillota</taxon>
        <taxon>Clostridia</taxon>
        <taxon>Eubacteriales</taxon>
        <taxon>Oscillospiraceae</taxon>
        <taxon>Ruthenibacterium</taxon>
    </lineage>
</organism>
<dbReference type="InterPro" id="IPR029044">
    <property type="entry name" value="Nucleotide-diphossugar_trans"/>
</dbReference>
<dbReference type="InterPro" id="IPR001173">
    <property type="entry name" value="Glyco_trans_2-like"/>
</dbReference>